<dbReference type="PANTHER" id="PTHR45832">
    <property type="entry name" value="SERINE/THREONINE-PROTEIN KINASE SAMKA-RELATED-RELATED"/>
    <property type="match status" value="1"/>
</dbReference>
<dbReference type="SUPFAM" id="SSF56112">
    <property type="entry name" value="Protein kinase-like (PK-like)"/>
    <property type="match status" value="1"/>
</dbReference>
<dbReference type="GO" id="GO:0004674">
    <property type="term" value="F:protein serine/threonine kinase activity"/>
    <property type="evidence" value="ECO:0007669"/>
    <property type="project" value="UniProtKB-EC"/>
</dbReference>
<keyword evidence="6" id="KW-0808">Transferase</keyword>
<organism evidence="6 7">
    <name type="scientific">Zootermopsis nevadensis</name>
    <name type="common">Dampwood termite</name>
    <dbReference type="NCBI Taxonomy" id="136037"/>
    <lineage>
        <taxon>Eukaryota</taxon>
        <taxon>Metazoa</taxon>
        <taxon>Ecdysozoa</taxon>
        <taxon>Arthropoda</taxon>
        <taxon>Hexapoda</taxon>
        <taxon>Insecta</taxon>
        <taxon>Pterygota</taxon>
        <taxon>Neoptera</taxon>
        <taxon>Polyneoptera</taxon>
        <taxon>Dictyoptera</taxon>
        <taxon>Blattodea</taxon>
        <taxon>Blattoidea</taxon>
        <taxon>Termitoidae</taxon>
        <taxon>Termopsidae</taxon>
        <taxon>Zootermopsis</taxon>
    </lineage>
</organism>
<dbReference type="InterPro" id="IPR051931">
    <property type="entry name" value="PAK3-like"/>
</dbReference>
<dbReference type="PANTHER" id="PTHR45832:SF21">
    <property type="entry name" value="NON-SPECIFIC SERINE_THREONINE PROTEIN KINASE"/>
    <property type="match status" value="1"/>
</dbReference>
<proteinExistence type="predicted"/>
<dbReference type="EMBL" id="KK852812">
    <property type="protein sequence ID" value="KDR15861.1"/>
    <property type="molecule type" value="Genomic_DNA"/>
</dbReference>
<evidence type="ECO:0000256" key="1">
    <source>
        <dbReference type="ARBA" id="ARBA00012513"/>
    </source>
</evidence>
<dbReference type="InParanoid" id="A0A067R8F9"/>
<evidence type="ECO:0000313" key="6">
    <source>
        <dbReference type="EMBL" id="KDR15861.1"/>
    </source>
</evidence>
<evidence type="ECO:0000256" key="3">
    <source>
        <dbReference type="ARBA" id="ARBA00022840"/>
    </source>
</evidence>
<evidence type="ECO:0000313" key="7">
    <source>
        <dbReference type="Proteomes" id="UP000027135"/>
    </source>
</evidence>
<dbReference type="OMA" id="ILMEIRV"/>
<gene>
    <name evidence="6" type="ORF">L798_10175</name>
</gene>
<dbReference type="InterPro" id="IPR000719">
    <property type="entry name" value="Prot_kinase_dom"/>
</dbReference>
<keyword evidence="3 4" id="KW-0067">ATP-binding</keyword>
<keyword evidence="7" id="KW-1185">Reference proteome</keyword>
<feature type="domain" description="Protein kinase" evidence="5">
    <location>
        <begin position="40"/>
        <end position="152"/>
    </location>
</feature>
<evidence type="ECO:0000256" key="2">
    <source>
        <dbReference type="ARBA" id="ARBA00022741"/>
    </source>
</evidence>
<dbReference type="Pfam" id="PF00069">
    <property type="entry name" value="Pkinase"/>
    <property type="match status" value="1"/>
</dbReference>
<keyword evidence="6" id="KW-0418">Kinase</keyword>
<evidence type="ECO:0000259" key="5">
    <source>
        <dbReference type="PROSITE" id="PS50011"/>
    </source>
</evidence>
<dbReference type="InterPro" id="IPR017441">
    <property type="entry name" value="Protein_kinase_ATP_BS"/>
</dbReference>
<reference evidence="6 7" key="1">
    <citation type="journal article" date="2014" name="Nat. Commun.">
        <title>Molecular traces of alternative social organization in a termite genome.</title>
        <authorList>
            <person name="Terrapon N."/>
            <person name="Li C."/>
            <person name="Robertson H.M."/>
            <person name="Ji L."/>
            <person name="Meng X."/>
            <person name="Booth W."/>
            <person name="Chen Z."/>
            <person name="Childers C.P."/>
            <person name="Glastad K.M."/>
            <person name="Gokhale K."/>
            <person name="Gowin J."/>
            <person name="Gronenberg W."/>
            <person name="Hermansen R.A."/>
            <person name="Hu H."/>
            <person name="Hunt B.G."/>
            <person name="Huylmans A.K."/>
            <person name="Khalil S.M."/>
            <person name="Mitchell R.D."/>
            <person name="Munoz-Torres M.C."/>
            <person name="Mustard J.A."/>
            <person name="Pan H."/>
            <person name="Reese J.T."/>
            <person name="Scharf M.E."/>
            <person name="Sun F."/>
            <person name="Vogel H."/>
            <person name="Xiao J."/>
            <person name="Yang W."/>
            <person name="Yang Z."/>
            <person name="Yang Z."/>
            <person name="Zhou J."/>
            <person name="Zhu J."/>
            <person name="Brent C.S."/>
            <person name="Elsik C.G."/>
            <person name="Goodisman M.A."/>
            <person name="Liberles D.A."/>
            <person name="Roe R.M."/>
            <person name="Vargo E.L."/>
            <person name="Vilcinskas A."/>
            <person name="Wang J."/>
            <person name="Bornberg-Bauer E."/>
            <person name="Korb J."/>
            <person name="Zhang G."/>
            <person name="Liebig J."/>
        </authorList>
    </citation>
    <scope>NUCLEOTIDE SEQUENCE [LARGE SCALE GENOMIC DNA]</scope>
    <source>
        <tissue evidence="6">Whole organism</tissue>
    </source>
</reference>
<sequence>MESDSPILRKKETVMQKMTDEEVFAELRRICHPGDPSKRFERSKELGAGASGTVFIATDTITNHRVAVKDIDLSKQPRKELILMEIRVMKEFNHENLVNFLDAYLIHDHLWVFINLILHCIAWHSYMNYMKHTVVILRSDCNVQIVLLRNIM</sequence>
<dbReference type="InterPro" id="IPR011009">
    <property type="entry name" value="Kinase-like_dom_sf"/>
</dbReference>
<dbReference type="eggNOG" id="KOG0578">
    <property type="taxonomic scope" value="Eukaryota"/>
</dbReference>
<dbReference type="EC" id="2.7.11.1" evidence="1"/>
<dbReference type="STRING" id="136037.A0A067R8F9"/>
<accession>A0A067R8F9</accession>
<dbReference type="Proteomes" id="UP000027135">
    <property type="component" value="Unassembled WGS sequence"/>
</dbReference>
<dbReference type="GO" id="GO:0005524">
    <property type="term" value="F:ATP binding"/>
    <property type="evidence" value="ECO:0007669"/>
    <property type="project" value="UniProtKB-UniRule"/>
</dbReference>
<dbReference type="PROSITE" id="PS00107">
    <property type="entry name" value="PROTEIN_KINASE_ATP"/>
    <property type="match status" value="1"/>
</dbReference>
<name>A0A067R8F9_ZOONE</name>
<evidence type="ECO:0000256" key="4">
    <source>
        <dbReference type="PROSITE-ProRule" id="PRU10141"/>
    </source>
</evidence>
<keyword evidence="2 4" id="KW-0547">Nucleotide-binding</keyword>
<protein>
    <recommendedName>
        <fullName evidence="1">non-specific serine/threonine protein kinase</fullName>
        <ecNumber evidence="1">2.7.11.1</ecNumber>
    </recommendedName>
</protein>
<dbReference type="Gene3D" id="3.30.200.20">
    <property type="entry name" value="Phosphorylase Kinase, domain 1"/>
    <property type="match status" value="1"/>
</dbReference>
<dbReference type="PROSITE" id="PS50011">
    <property type="entry name" value="PROTEIN_KINASE_DOM"/>
    <property type="match status" value="1"/>
</dbReference>
<feature type="binding site" evidence="4">
    <location>
        <position position="69"/>
    </location>
    <ligand>
        <name>ATP</name>
        <dbReference type="ChEBI" id="CHEBI:30616"/>
    </ligand>
</feature>
<dbReference type="AlphaFoldDB" id="A0A067R8F9"/>